<accession>A0A0R2DHY3</accession>
<evidence type="ECO:0000256" key="2">
    <source>
        <dbReference type="ARBA" id="ARBA00023287"/>
    </source>
</evidence>
<reference evidence="3 4" key="1">
    <citation type="journal article" date="2015" name="Genome Announc.">
        <title>Expanding the biotechnology potential of lactobacilli through comparative genomics of 213 strains and associated genera.</title>
        <authorList>
            <person name="Sun Z."/>
            <person name="Harris H.M."/>
            <person name="McCann A."/>
            <person name="Guo C."/>
            <person name="Argimon S."/>
            <person name="Zhang W."/>
            <person name="Yang X."/>
            <person name="Jeffery I.B."/>
            <person name="Cooney J.C."/>
            <person name="Kagawa T.F."/>
            <person name="Liu W."/>
            <person name="Song Y."/>
            <person name="Salvetti E."/>
            <person name="Wrobel A."/>
            <person name="Rasinkangas P."/>
            <person name="Parkhill J."/>
            <person name="Rea M.C."/>
            <person name="O'Sullivan O."/>
            <person name="Ritari J."/>
            <person name="Douillard F.P."/>
            <person name="Paul Ross R."/>
            <person name="Yang R."/>
            <person name="Briner A.E."/>
            <person name="Felis G.E."/>
            <person name="de Vos W.M."/>
            <person name="Barrangou R."/>
            <person name="Klaenhammer T.R."/>
            <person name="Caufield P.W."/>
            <person name="Cui Y."/>
            <person name="Zhang H."/>
            <person name="O'Toole P.W."/>
        </authorList>
    </citation>
    <scope>NUCLEOTIDE SEQUENCE [LARGE SCALE GENOMIC DNA]</scope>
    <source>
        <strain evidence="3 4">DSM 21775</strain>
    </source>
</reference>
<sequence>MMTKRGGFSLIESLLALAITAGLLILTTGTGRQLTQPFRHDRLAWYQVIQVLERPGQFQLDKVVGDTLVLTTLTDHHESVRVAVDSKLVLRVTNDRDQGYYPLLNRVVAVHWHPLRTKGLVYMQLKQEELPWEETILDLRGPTDSLRSGQ</sequence>
<dbReference type="GO" id="GO:0009986">
    <property type="term" value="C:cell surface"/>
    <property type="evidence" value="ECO:0007669"/>
    <property type="project" value="UniProtKB-SubCell"/>
</dbReference>
<proteinExistence type="predicted"/>
<comment type="caution">
    <text evidence="3">The sequence shown here is derived from an EMBL/GenBank/DDBJ whole genome shotgun (WGS) entry which is preliminary data.</text>
</comment>
<dbReference type="Proteomes" id="UP000051589">
    <property type="component" value="Unassembled WGS sequence"/>
</dbReference>
<evidence type="ECO:0000313" key="3">
    <source>
        <dbReference type="EMBL" id="KRN01189.1"/>
    </source>
</evidence>
<dbReference type="EMBL" id="AYZH01000031">
    <property type="protein sequence ID" value="KRN01189.1"/>
    <property type="molecule type" value="Genomic_DNA"/>
</dbReference>
<dbReference type="PATRIC" id="fig|1423803.3.peg.1411"/>
<dbReference type="PROSITE" id="PS00409">
    <property type="entry name" value="PROKAR_NTER_METHYL"/>
    <property type="match status" value="1"/>
</dbReference>
<keyword evidence="4" id="KW-1185">Reference proteome</keyword>
<gene>
    <name evidence="3" type="ORF">FD13_GL001375</name>
</gene>
<protein>
    <recommendedName>
        <fullName evidence="5">Competence protein ComGF</fullName>
    </recommendedName>
</protein>
<evidence type="ECO:0000256" key="1">
    <source>
        <dbReference type="ARBA" id="ARBA00004241"/>
    </source>
</evidence>
<dbReference type="AlphaFoldDB" id="A0A0R2DHY3"/>
<comment type="subcellular location">
    <subcellularLocation>
        <location evidence="1">Cell surface</location>
    </subcellularLocation>
</comment>
<organism evidence="3 4">
    <name type="scientific">Levilactobacillus senmaizukei DSM 21775 = NBRC 103853</name>
    <dbReference type="NCBI Taxonomy" id="1423803"/>
    <lineage>
        <taxon>Bacteria</taxon>
        <taxon>Bacillati</taxon>
        <taxon>Bacillota</taxon>
        <taxon>Bacilli</taxon>
        <taxon>Lactobacillales</taxon>
        <taxon>Lactobacillaceae</taxon>
        <taxon>Levilactobacillus</taxon>
    </lineage>
</organism>
<dbReference type="STRING" id="1423803.FD13_GL001375"/>
<keyword evidence="2" id="KW-0178">Competence</keyword>
<evidence type="ECO:0000313" key="4">
    <source>
        <dbReference type="Proteomes" id="UP000051589"/>
    </source>
</evidence>
<dbReference type="InterPro" id="IPR012902">
    <property type="entry name" value="N_methyl_site"/>
</dbReference>
<evidence type="ECO:0008006" key="5">
    <source>
        <dbReference type="Google" id="ProtNLM"/>
    </source>
</evidence>
<name>A0A0R2DHY3_9LACO</name>
<dbReference type="GO" id="GO:0030420">
    <property type="term" value="P:establishment of competence for transformation"/>
    <property type="evidence" value="ECO:0007669"/>
    <property type="project" value="UniProtKB-KW"/>
</dbReference>